<evidence type="ECO:0000313" key="1">
    <source>
        <dbReference type="EMBL" id="OLO83463.1"/>
    </source>
</evidence>
<sequence length="80" mass="8637">MYLVRLVQDERKAAGLHVGDRIRLELRVPEDKGTWTGAHLDLIKREVGCVDASVIAAPGAKEPTATVKKVTEKAAETGEA</sequence>
<accession>A0ABX3F036</accession>
<organism evidence="1 2">
    <name type="scientific">Actinomyces naeslundii</name>
    <dbReference type="NCBI Taxonomy" id="1655"/>
    <lineage>
        <taxon>Bacteria</taxon>
        <taxon>Bacillati</taxon>
        <taxon>Actinomycetota</taxon>
        <taxon>Actinomycetes</taxon>
        <taxon>Actinomycetales</taxon>
        <taxon>Actinomycetaceae</taxon>
        <taxon>Actinomyces</taxon>
    </lineage>
</organism>
<dbReference type="Proteomes" id="UP000186781">
    <property type="component" value="Unassembled WGS sequence"/>
</dbReference>
<comment type="caution">
    <text evidence="1">The sequence shown here is derived from an EMBL/GenBank/DDBJ whole genome shotgun (WGS) entry which is preliminary data.</text>
</comment>
<name>A0ABX3F036_ACTNA</name>
<reference evidence="1 2" key="1">
    <citation type="submission" date="2016-12" db="EMBL/GenBank/DDBJ databases">
        <title>Genomic comparison of strains in the 'Actinomyces naeslundii' group.</title>
        <authorList>
            <person name="Mughal S.R."/>
            <person name="Do T."/>
            <person name="Gilbert S.C."/>
            <person name="Witherden E.A."/>
            <person name="Didelot X."/>
            <person name="Beighton D."/>
        </authorList>
    </citation>
    <scope>NUCLEOTIDE SEQUENCE [LARGE SCALE GENOMIC DNA]</scope>
    <source>
        <strain evidence="1 2">WE6B-3</strain>
    </source>
</reference>
<evidence type="ECO:0000313" key="2">
    <source>
        <dbReference type="Proteomes" id="UP000186781"/>
    </source>
</evidence>
<proteinExistence type="predicted"/>
<gene>
    <name evidence="1" type="ORF">BKH13_06595</name>
</gene>
<dbReference type="EMBL" id="MSKX01000018">
    <property type="protein sequence ID" value="OLO83463.1"/>
    <property type="molecule type" value="Genomic_DNA"/>
</dbReference>
<protein>
    <submittedName>
        <fullName evidence="1">Uncharacterized protein</fullName>
    </submittedName>
</protein>
<keyword evidence="2" id="KW-1185">Reference proteome</keyword>